<keyword evidence="5 7" id="KW-0472">Membrane</keyword>
<dbReference type="Pfam" id="PF02687">
    <property type="entry name" value="FtsX"/>
    <property type="match status" value="1"/>
</dbReference>
<comment type="similarity">
    <text evidence="6">Belongs to the ABC-4 integral membrane protein family.</text>
</comment>
<dbReference type="KEGG" id="rhoz:GXP67_16750"/>
<sequence length="410" mass="44769">MLKKILLSFALARQNIVSRLFHTLLSVLGIVIGVAALVTILSMIDGMEKYAQEQITKTTSLKAVNIRTETHKNVNGVRLKKESYAYLDYSQFQQLVASLTHPAKTYLNFNQSHEVNLQGKNTPAGALTIGRAAPAATDVNMAYGRYFTKAEVDSQAKVAYVNHVLASHLMGKDSLSGLLRQKITFSNKEVQVIGILAPSEYPSEQAQLFTPITLFSKEELAAEPPFCTIIADEVEAVPAIKVQVEKWLSQQFKGKETDFVVATNEMRVKQAAQGFLLFRIVMGLIVGISVIVGGIGVMNVLLISVTERTVEIGVRKALGAKKQDILLQFLAESVSISLFGSFLGLVLGILSTMVIIPVIKMLTQAPFQAAYTLTTFLIIAAIAILIGIVFGTYPAVRAARLDPVEAIRRE</sequence>
<feature type="transmembrane region" description="Helical" evidence="7">
    <location>
        <begin position="20"/>
        <end position="44"/>
    </location>
</feature>
<protein>
    <submittedName>
        <fullName evidence="10">ABC transporter permease</fullName>
    </submittedName>
</protein>
<evidence type="ECO:0000256" key="7">
    <source>
        <dbReference type="SAM" id="Phobius"/>
    </source>
</evidence>
<evidence type="ECO:0000259" key="9">
    <source>
        <dbReference type="Pfam" id="PF12704"/>
    </source>
</evidence>
<evidence type="ECO:0000256" key="6">
    <source>
        <dbReference type="ARBA" id="ARBA00038076"/>
    </source>
</evidence>
<feature type="transmembrane region" description="Helical" evidence="7">
    <location>
        <begin position="336"/>
        <end position="359"/>
    </location>
</feature>
<evidence type="ECO:0000256" key="4">
    <source>
        <dbReference type="ARBA" id="ARBA00022989"/>
    </source>
</evidence>
<gene>
    <name evidence="10" type="ORF">GXP67_16750</name>
</gene>
<dbReference type="GO" id="GO:0005886">
    <property type="term" value="C:plasma membrane"/>
    <property type="evidence" value="ECO:0007669"/>
    <property type="project" value="UniProtKB-SubCell"/>
</dbReference>
<dbReference type="AlphaFoldDB" id="A0A6C0GKJ2"/>
<feature type="domain" description="ABC3 transporter permease C-terminal" evidence="8">
    <location>
        <begin position="284"/>
        <end position="403"/>
    </location>
</feature>
<proteinExistence type="inferred from homology"/>
<keyword evidence="2" id="KW-1003">Cell membrane</keyword>
<dbReference type="GO" id="GO:0022857">
    <property type="term" value="F:transmembrane transporter activity"/>
    <property type="evidence" value="ECO:0007669"/>
    <property type="project" value="TreeGrafter"/>
</dbReference>
<dbReference type="PANTHER" id="PTHR30572:SF4">
    <property type="entry name" value="ABC TRANSPORTER PERMEASE YTRF"/>
    <property type="match status" value="1"/>
</dbReference>
<dbReference type="Proteomes" id="UP000480178">
    <property type="component" value="Chromosome"/>
</dbReference>
<evidence type="ECO:0000256" key="5">
    <source>
        <dbReference type="ARBA" id="ARBA00023136"/>
    </source>
</evidence>
<dbReference type="InterPro" id="IPR003838">
    <property type="entry name" value="ABC3_permease_C"/>
</dbReference>
<evidence type="ECO:0000313" key="10">
    <source>
        <dbReference type="EMBL" id="QHT68172.1"/>
    </source>
</evidence>
<feature type="transmembrane region" description="Helical" evidence="7">
    <location>
        <begin position="371"/>
        <end position="393"/>
    </location>
</feature>
<evidence type="ECO:0000256" key="1">
    <source>
        <dbReference type="ARBA" id="ARBA00004651"/>
    </source>
</evidence>
<keyword evidence="4 7" id="KW-1133">Transmembrane helix</keyword>
<keyword evidence="3 7" id="KW-0812">Transmembrane</keyword>
<dbReference type="Pfam" id="PF12704">
    <property type="entry name" value="MacB_PCD"/>
    <property type="match status" value="1"/>
</dbReference>
<evidence type="ECO:0000313" key="11">
    <source>
        <dbReference type="Proteomes" id="UP000480178"/>
    </source>
</evidence>
<evidence type="ECO:0000256" key="2">
    <source>
        <dbReference type="ARBA" id="ARBA00022475"/>
    </source>
</evidence>
<evidence type="ECO:0000259" key="8">
    <source>
        <dbReference type="Pfam" id="PF02687"/>
    </source>
</evidence>
<dbReference type="EMBL" id="CP048222">
    <property type="protein sequence ID" value="QHT68172.1"/>
    <property type="molecule type" value="Genomic_DNA"/>
</dbReference>
<keyword evidence="11" id="KW-1185">Reference proteome</keyword>
<feature type="domain" description="MacB-like periplasmic core" evidence="9">
    <location>
        <begin position="23"/>
        <end position="245"/>
    </location>
</feature>
<accession>A0A6C0GKJ2</accession>
<name>A0A6C0GKJ2_9BACT</name>
<evidence type="ECO:0000256" key="3">
    <source>
        <dbReference type="ARBA" id="ARBA00022692"/>
    </source>
</evidence>
<comment type="subcellular location">
    <subcellularLocation>
        <location evidence="1">Cell membrane</location>
        <topology evidence="1">Multi-pass membrane protein</topology>
    </subcellularLocation>
</comment>
<dbReference type="PANTHER" id="PTHR30572">
    <property type="entry name" value="MEMBRANE COMPONENT OF TRANSPORTER-RELATED"/>
    <property type="match status" value="1"/>
</dbReference>
<dbReference type="InterPro" id="IPR050250">
    <property type="entry name" value="Macrolide_Exporter_MacB"/>
</dbReference>
<dbReference type="InterPro" id="IPR025857">
    <property type="entry name" value="MacB_PCD"/>
</dbReference>
<organism evidence="10 11">
    <name type="scientific">Rhodocytophaga rosea</name>
    <dbReference type="NCBI Taxonomy" id="2704465"/>
    <lineage>
        <taxon>Bacteria</taxon>
        <taxon>Pseudomonadati</taxon>
        <taxon>Bacteroidota</taxon>
        <taxon>Cytophagia</taxon>
        <taxon>Cytophagales</taxon>
        <taxon>Rhodocytophagaceae</taxon>
        <taxon>Rhodocytophaga</taxon>
    </lineage>
</organism>
<reference evidence="10 11" key="1">
    <citation type="submission" date="2020-01" db="EMBL/GenBank/DDBJ databases">
        <authorList>
            <person name="Kim M.K."/>
        </authorList>
    </citation>
    <scope>NUCLEOTIDE SEQUENCE [LARGE SCALE GENOMIC DNA]</scope>
    <source>
        <strain evidence="10 11">172606-1</strain>
    </source>
</reference>
<dbReference type="RefSeq" id="WP_162444190.1">
    <property type="nucleotide sequence ID" value="NZ_CP048222.1"/>
</dbReference>
<feature type="transmembrane region" description="Helical" evidence="7">
    <location>
        <begin position="276"/>
        <end position="303"/>
    </location>
</feature>